<keyword evidence="14" id="KW-0648">Protein biosynthesis</keyword>
<reference evidence="15" key="1">
    <citation type="submission" date="2018-06" db="EMBL/GenBank/DDBJ databases">
        <authorList>
            <person name="Guldener U."/>
        </authorList>
    </citation>
    <scope>NUCLEOTIDE SEQUENCE [LARGE SCALE GENOMIC DNA]</scope>
    <source>
        <strain evidence="15">UTAD17</strain>
    </source>
</reference>
<evidence type="ECO:0000256" key="3">
    <source>
        <dbReference type="ARBA" id="ARBA00021453"/>
    </source>
</evidence>
<sequence>MSSERKDGSVTVPASNSNDSGDEYLSQDDEVFDGNDIENNETKIYEESLDLDLGSSAKQVWLVRLPMFLAKKWRDRDNLKGQELGKIRINKKDQTIRMVLDDTGDENLPRNYDIELTKKVVENEFVFTEQNLKKYEKKAKELENNPEMQKQLFIKRQERQEEIEKKKKRQQQQYKRNKKKFFRRVVVDREGRDRYIPYVKTIPKKTALVGTICHECQVIPSIDDPNYHNIVEQRRQLVRNVMKPTITVLEETVGVTMSNAGMSMRTDNSNFLKVGREKQQKNSSRAIRMPKKELLDLLFKLFDEYDYWSLKGLKERTKQPEVYLKECLDQVAMLVKKGPYALKYTLKTEYKKLKQAERDLTLGELAKSGEGGSDNENLAKDGNSAVTQDDGVNNQNKEKVVPGDTSAADSVTIKKEDENSKVNGSANVGYGKSTSNNGNEDDDDDEDDEDIELEDVV</sequence>
<dbReference type="PANTHER" id="PTHR10445">
    <property type="entry name" value="GENERAL TRANSCRIPTION FACTOR IIF SUBUNIT 2"/>
    <property type="match status" value="1"/>
</dbReference>
<feature type="compositionally biased region" description="Polar residues" evidence="11">
    <location>
        <begin position="384"/>
        <end position="395"/>
    </location>
</feature>
<feature type="region of interest" description="Disordered" evidence="11">
    <location>
        <begin position="365"/>
        <end position="457"/>
    </location>
</feature>
<dbReference type="InterPro" id="IPR011039">
    <property type="entry name" value="TFIIF_interaction"/>
</dbReference>
<dbReference type="VEuPathDB" id="FungiDB:SCODWIG_01043"/>
<dbReference type="Pfam" id="PF17683">
    <property type="entry name" value="TFIIF_beta_N"/>
    <property type="match status" value="1"/>
</dbReference>
<proteinExistence type="inferred from homology"/>
<dbReference type="GO" id="GO:0005674">
    <property type="term" value="C:transcription factor TFIIF complex"/>
    <property type="evidence" value="ECO:0007669"/>
    <property type="project" value="InterPro"/>
</dbReference>
<comment type="similarity">
    <text evidence="2">Belongs to the TFIIF beta subunit family.</text>
</comment>
<dbReference type="InterPro" id="IPR036390">
    <property type="entry name" value="WH_DNA-bd_sf"/>
</dbReference>
<dbReference type="FunFam" id="1.10.10.10:FF:000035">
    <property type="entry name" value="General transcription factor IIF subunit 2"/>
    <property type="match status" value="1"/>
</dbReference>
<dbReference type="EMBL" id="UFAJ01000117">
    <property type="protein sequence ID" value="SSD59282.1"/>
    <property type="molecule type" value="Genomic_DNA"/>
</dbReference>
<dbReference type="Gene3D" id="1.10.10.10">
    <property type="entry name" value="Winged helix-like DNA-binding domain superfamily/Winged helix DNA-binding domain"/>
    <property type="match status" value="1"/>
</dbReference>
<dbReference type="Pfam" id="PF02270">
    <property type="entry name" value="TFIIF_beta"/>
    <property type="match status" value="1"/>
</dbReference>
<feature type="compositionally biased region" description="Acidic residues" evidence="11">
    <location>
        <begin position="439"/>
        <end position="457"/>
    </location>
</feature>
<organism evidence="14 15">
    <name type="scientific">Saccharomycodes ludwigii</name>
    <dbReference type="NCBI Taxonomy" id="36035"/>
    <lineage>
        <taxon>Eukaryota</taxon>
        <taxon>Fungi</taxon>
        <taxon>Dikarya</taxon>
        <taxon>Ascomycota</taxon>
        <taxon>Saccharomycotina</taxon>
        <taxon>Saccharomycetes</taxon>
        <taxon>Saccharomycodales</taxon>
        <taxon>Saccharomycodaceae</taxon>
        <taxon>Saccharomycodes</taxon>
    </lineage>
</organism>
<evidence type="ECO:0000256" key="10">
    <source>
        <dbReference type="SAM" id="Coils"/>
    </source>
</evidence>
<comment type="subcellular location">
    <subcellularLocation>
        <location evidence="1">Nucleus</location>
    </subcellularLocation>
</comment>
<evidence type="ECO:0000259" key="13">
    <source>
        <dbReference type="Pfam" id="PF17683"/>
    </source>
</evidence>
<protein>
    <recommendedName>
        <fullName evidence="3">Transcription initiation factor IIF subunit beta</fullName>
    </recommendedName>
    <alternativeName>
        <fullName evidence="9">TFIIF medium subunit</fullName>
    </alternativeName>
    <alternativeName>
        <fullName evidence="8">TFIIF-beta</fullName>
    </alternativeName>
</protein>
<feature type="region of interest" description="Disordered" evidence="11">
    <location>
        <begin position="1"/>
        <end position="35"/>
    </location>
</feature>
<feature type="coiled-coil region" evidence="10">
    <location>
        <begin position="118"/>
        <end position="180"/>
    </location>
</feature>
<evidence type="ECO:0000256" key="8">
    <source>
        <dbReference type="ARBA" id="ARBA00081473"/>
    </source>
</evidence>
<feature type="compositionally biased region" description="Polar residues" evidence="11">
    <location>
        <begin position="421"/>
        <end position="438"/>
    </location>
</feature>
<name>A0A376B3T7_9ASCO</name>
<dbReference type="PANTHER" id="PTHR10445:SF0">
    <property type="entry name" value="GENERAL TRANSCRIPTION FACTOR IIF SUBUNIT 2"/>
    <property type="match status" value="1"/>
</dbReference>
<gene>
    <name evidence="14" type="ORF">SCODWIG_01043</name>
</gene>
<dbReference type="InterPro" id="IPR036388">
    <property type="entry name" value="WH-like_DNA-bd_sf"/>
</dbReference>
<keyword evidence="7" id="KW-0539">Nucleus</keyword>
<evidence type="ECO:0000256" key="4">
    <source>
        <dbReference type="ARBA" id="ARBA00023015"/>
    </source>
</evidence>
<accession>A0A376B3T7</accession>
<evidence type="ECO:0000256" key="9">
    <source>
        <dbReference type="ARBA" id="ARBA00081863"/>
    </source>
</evidence>
<evidence type="ECO:0000256" key="11">
    <source>
        <dbReference type="SAM" id="MobiDB-lite"/>
    </source>
</evidence>
<keyword evidence="15" id="KW-1185">Reference proteome</keyword>
<evidence type="ECO:0000256" key="7">
    <source>
        <dbReference type="ARBA" id="ARBA00023242"/>
    </source>
</evidence>
<feature type="domain" description="TFIIF beta subunit N-terminal" evidence="13">
    <location>
        <begin position="58"/>
        <end position="221"/>
    </location>
</feature>
<keyword evidence="14" id="KW-0396">Initiation factor</keyword>
<dbReference type="InterPro" id="IPR040450">
    <property type="entry name" value="TFIIF_beta_HTH"/>
</dbReference>
<evidence type="ECO:0000256" key="2">
    <source>
        <dbReference type="ARBA" id="ARBA00009543"/>
    </source>
</evidence>
<dbReference type="CDD" id="cd07980">
    <property type="entry name" value="TFIIF_beta"/>
    <property type="match status" value="1"/>
</dbReference>
<keyword evidence="10" id="KW-0175">Coiled coil</keyword>
<dbReference type="SUPFAM" id="SSF46785">
    <property type="entry name" value="Winged helix' DNA-binding domain"/>
    <property type="match status" value="1"/>
</dbReference>
<evidence type="ECO:0000256" key="1">
    <source>
        <dbReference type="ARBA" id="ARBA00004123"/>
    </source>
</evidence>
<dbReference type="GO" id="GO:0003677">
    <property type="term" value="F:DNA binding"/>
    <property type="evidence" value="ECO:0007669"/>
    <property type="project" value="UniProtKB-KW"/>
</dbReference>
<keyword evidence="5" id="KW-0238">DNA-binding</keyword>
<feature type="compositionally biased region" description="Acidic residues" evidence="11">
    <location>
        <begin position="20"/>
        <end position="35"/>
    </location>
</feature>
<dbReference type="Proteomes" id="UP000262825">
    <property type="component" value="Unassembled WGS sequence"/>
</dbReference>
<dbReference type="GO" id="GO:0006367">
    <property type="term" value="P:transcription initiation at RNA polymerase II promoter"/>
    <property type="evidence" value="ECO:0007669"/>
    <property type="project" value="InterPro"/>
</dbReference>
<evidence type="ECO:0000259" key="12">
    <source>
        <dbReference type="Pfam" id="PF02270"/>
    </source>
</evidence>
<dbReference type="AlphaFoldDB" id="A0A376B3T7"/>
<dbReference type="InterPro" id="IPR040504">
    <property type="entry name" value="TFIIF_beta_N"/>
</dbReference>
<dbReference type="InterPro" id="IPR003196">
    <property type="entry name" value="TFIIF_beta"/>
</dbReference>
<dbReference type="SUPFAM" id="SSF50916">
    <property type="entry name" value="Rap30/74 interaction domains"/>
    <property type="match status" value="1"/>
</dbReference>
<evidence type="ECO:0000256" key="6">
    <source>
        <dbReference type="ARBA" id="ARBA00023163"/>
    </source>
</evidence>
<keyword evidence="6" id="KW-0804">Transcription</keyword>
<evidence type="ECO:0000313" key="14">
    <source>
        <dbReference type="EMBL" id="SSD59282.1"/>
    </source>
</evidence>
<dbReference type="GO" id="GO:0003743">
    <property type="term" value="F:translation initiation factor activity"/>
    <property type="evidence" value="ECO:0007669"/>
    <property type="project" value="UniProtKB-KW"/>
</dbReference>
<keyword evidence="4" id="KW-0805">Transcription regulation</keyword>
<evidence type="ECO:0000313" key="15">
    <source>
        <dbReference type="Proteomes" id="UP000262825"/>
    </source>
</evidence>
<feature type="domain" description="TFIIF beta subunit HTH" evidence="12">
    <location>
        <begin position="287"/>
        <end position="351"/>
    </location>
</feature>
<evidence type="ECO:0000256" key="5">
    <source>
        <dbReference type="ARBA" id="ARBA00023125"/>
    </source>
</evidence>